<dbReference type="AlphaFoldDB" id="A7TEK3"/>
<organism evidence="3">
    <name type="scientific">Vanderwaltozyma polyspora (strain ATCC 22028 / DSM 70294 / BCRC 21397 / CBS 2163 / NBRC 10782 / NRRL Y-8283 / UCD 57-17)</name>
    <name type="common">Kluyveromyces polysporus</name>
    <dbReference type="NCBI Taxonomy" id="436907"/>
    <lineage>
        <taxon>Eukaryota</taxon>
        <taxon>Fungi</taxon>
        <taxon>Dikarya</taxon>
        <taxon>Ascomycota</taxon>
        <taxon>Saccharomycotina</taxon>
        <taxon>Saccharomycetes</taxon>
        <taxon>Saccharomycetales</taxon>
        <taxon>Saccharomycetaceae</taxon>
        <taxon>Vanderwaltozyma</taxon>
    </lineage>
</organism>
<dbReference type="OrthoDB" id="4061472at2759"/>
<dbReference type="InterPro" id="IPR014752">
    <property type="entry name" value="Arrestin-like_C"/>
</dbReference>
<dbReference type="PhylomeDB" id="A7TEK3"/>
<reference evidence="2 3" key="1">
    <citation type="journal article" date="2007" name="Proc. Natl. Acad. Sci. U.S.A.">
        <title>Independent sorting-out of thousands of duplicated gene pairs in two yeast species descended from a whole-genome duplication.</title>
        <authorList>
            <person name="Scannell D.R."/>
            <person name="Frank A.C."/>
            <person name="Conant G.C."/>
            <person name="Byrne K.P."/>
            <person name="Woolfit M."/>
            <person name="Wolfe K.H."/>
        </authorList>
    </citation>
    <scope>NUCLEOTIDE SEQUENCE [LARGE SCALE GENOMIC DNA]</scope>
    <source>
        <strain evidence="3">ATCC 22028 / DSM 70294 / BCRC 21397 / CBS 2163 / NBRC 10782 / NRRL Y-8283 / UCD 57-17</strain>
    </source>
</reference>
<dbReference type="Proteomes" id="UP000000267">
    <property type="component" value="Unassembled WGS sequence"/>
</dbReference>
<dbReference type="FunCoup" id="A7TEK3">
    <property type="interactions" value="33"/>
</dbReference>
<dbReference type="GeneID" id="5547649"/>
<name>A7TEK3_VANPO</name>
<feature type="region of interest" description="Disordered" evidence="1">
    <location>
        <begin position="174"/>
        <end position="194"/>
    </location>
</feature>
<evidence type="ECO:0008006" key="4">
    <source>
        <dbReference type="Google" id="ProtNLM"/>
    </source>
</evidence>
<dbReference type="InParanoid" id="A7TEK3"/>
<sequence length="619" mass="71395">MVFEVSSVSFSESNDNLTTENLKSKNLQLTLINPIHRSKNKNKSKDKVKDKDANLHDVQAKIEFFKSKHVPQNKLPIKIIKLNNLKHGGTTIKNDTGNFEYRYNPLELKSNPCINKTNNDHEGYSIELILDHGSSKVFIADLPVRNSVNASIYDTFSTSSLFDSPEAIFNVDNSLNSNSNSSPNSSTNSNSSPNSVHSNYLKYFYDEVAPVSLTGRIKINVFNEKLKHPLFLKSLSVHFKCYSNEYVCYVDPDKKNNSHNKNNIKLFENDSNTKFEPIIHLEILNISSSFLKFTNGIYEFPFEFKIEPNKFPASNCSYFGSTLYRIESYIKILKNFKKSNNSDTIILTDAVTVKRALPIDSFYLRNEPLKLAGEWQRIHCDSKNNNINNDLLYQNFNDQLNYEIYLHSKMLVIASPNNLKESEFQLNFQIVKKMKNFCISKLVVSLAQFSSIPCIDRSTKKPMKTSYVKKMEVILHSEDIEPNFDEYNVFEINNLAIFDENSMKESSNNKKVGFYFVKPFYCEKSTKLENKARLKITHKIIIQLTMLHVESTEPLKTSFKKKTILTFKVPVVLVDYEMSSSLNLPTYNKINNIYSKRETVLTDRCINTLPDYQGDRVKY</sequence>
<keyword evidence="3" id="KW-1185">Reference proteome</keyword>
<evidence type="ECO:0000313" key="3">
    <source>
        <dbReference type="Proteomes" id="UP000000267"/>
    </source>
</evidence>
<protein>
    <recommendedName>
        <fullName evidence="4">Arrestin-like N-terminal domain-containing protein</fullName>
    </recommendedName>
</protein>
<dbReference type="OMA" id="HFRIESL"/>
<dbReference type="Gene3D" id="2.60.40.640">
    <property type="match status" value="1"/>
</dbReference>
<dbReference type="eggNOG" id="ENOG502S0PG">
    <property type="taxonomic scope" value="Eukaryota"/>
</dbReference>
<proteinExistence type="predicted"/>
<dbReference type="RefSeq" id="XP_001647168.1">
    <property type="nucleotide sequence ID" value="XM_001647118.1"/>
</dbReference>
<evidence type="ECO:0000256" key="1">
    <source>
        <dbReference type="SAM" id="MobiDB-lite"/>
    </source>
</evidence>
<gene>
    <name evidence="2" type="ORF">Kpol_1036p55</name>
</gene>
<evidence type="ECO:0000313" key="2">
    <source>
        <dbReference type="EMBL" id="EDO19310.1"/>
    </source>
</evidence>
<dbReference type="KEGG" id="vpo:Kpol_1036p55"/>
<accession>A7TEK3</accession>
<dbReference type="EMBL" id="DS480380">
    <property type="protein sequence ID" value="EDO19310.1"/>
    <property type="molecule type" value="Genomic_DNA"/>
</dbReference>
<dbReference type="HOGENOM" id="CLU_038191_0_0_1"/>